<comment type="caution">
    <text evidence="2">The sequence shown here is derived from an EMBL/GenBank/DDBJ whole genome shotgun (WGS) entry which is preliminary data.</text>
</comment>
<keyword evidence="3" id="KW-1185">Reference proteome</keyword>
<feature type="chain" id="PRO_5017548689" evidence="1">
    <location>
        <begin position="23"/>
        <end position="101"/>
    </location>
</feature>
<feature type="signal peptide" evidence="1">
    <location>
        <begin position="1"/>
        <end position="22"/>
    </location>
</feature>
<organism evidence="2 3">
    <name type="scientific">Chryseobacterium piscium</name>
    <dbReference type="NCBI Taxonomy" id="333702"/>
    <lineage>
        <taxon>Bacteria</taxon>
        <taxon>Pseudomonadati</taxon>
        <taxon>Bacteroidota</taxon>
        <taxon>Flavobacteriia</taxon>
        <taxon>Flavobacteriales</taxon>
        <taxon>Weeksellaceae</taxon>
        <taxon>Chryseobacterium group</taxon>
        <taxon>Chryseobacterium</taxon>
    </lineage>
</organism>
<evidence type="ECO:0000313" key="2">
    <source>
        <dbReference type="EMBL" id="REC54606.1"/>
    </source>
</evidence>
<name>A0A3D9BME1_9FLAO</name>
<protein>
    <submittedName>
        <fullName evidence="2">Uncharacterized protein</fullName>
    </submittedName>
</protein>
<evidence type="ECO:0000256" key="1">
    <source>
        <dbReference type="SAM" id="SignalP"/>
    </source>
</evidence>
<evidence type="ECO:0000313" key="3">
    <source>
        <dbReference type="Proteomes" id="UP000256512"/>
    </source>
</evidence>
<reference evidence="2 3" key="1">
    <citation type="journal article" date="2006" name="Int. J. Syst. Evol. Microbiol.">
        <title>Chryseobacterium piscium sp. nov., isolated from fish of the South Atlantic Ocean off South Africa.</title>
        <authorList>
            <person name="de Beer H."/>
            <person name="Hugo C.J."/>
            <person name="Jooste P.J."/>
            <person name="Vancanneyt M."/>
            <person name="Coenye T."/>
            <person name="Vandamme P."/>
        </authorList>
    </citation>
    <scope>NUCLEOTIDE SEQUENCE [LARGE SCALE GENOMIC DNA]</scope>
    <source>
        <strain evidence="2 3">CCUG 51923</strain>
    </source>
</reference>
<keyword evidence="1" id="KW-0732">Signal</keyword>
<accession>A0A3D9BME1</accession>
<sequence>MFTKSSIFVVLFAFLGLHKTFAQDSLVQNAGQDSANISKLDIEDKTHQFSYKKLIVPASFISYGLASLSIKELKQLNSSTKDESYEVFLHFRKLAKKLEYE</sequence>
<dbReference type="AlphaFoldDB" id="A0A3D9BME1"/>
<proteinExistence type="predicted"/>
<dbReference type="RefSeq" id="WP_115950037.1">
    <property type="nucleotide sequence ID" value="NZ_QNVS01000022.1"/>
</dbReference>
<dbReference type="Proteomes" id="UP000256512">
    <property type="component" value="Unassembled WGS sequence"/>
</dbReference>
<gene>
    <name evidence="2" type="ORF">DRF62_09150</name>
</gene>
<dbReference type="EMBL" id="QNVS01000022">
    <property type="protein sequence ID" value="REC54606.1"/>
    <property type="molecule type" value="Genomic_DNA"/>
</dbReference>